<feature type="region of interest" description="Disordered" evidence="3">
    <location>
        <begin position="197"/>
        <end position="283"/>
    </location>
</feature>
<keyword evidence="2" id="KW-0539">Nucleus</keyword>
<sequence length="283" mass="31427">MPTHWLLKAEPDERRVRGVDVSFSTETFERVRTSPWEGVRNYQARNFLRDEMKVGHRVLFYHSNTKLPGVAALAEVCREGYPDPTAWDAEHPYFDPHTRPDEPRWYRVDVQFVRRLPHFVPLALLQHLSEGLSESEREDVAYLSDAQLASVAAMPLLHRSRLSVQPVDDAAYDAICLLGDRGGFAAWPGKWNVSGVRTKPARKEAAADAKPRGARAAPSKAAPRAVRKRSASPPPLPAAPARRTRRTSRATHGDGDGDGDAQPAAPSRAPPPPTPPRARRRAP</sequence>
<accession>A0ABY8ENK7</accession>
<keyword evidence="6" id="KW-1185">Reference proteome</keyword>
<evidence type="ECO:0000256" key="3">
    <source>
        <dbReference type="SAM" id="MobiDB-lite"/>
    </source>
</evidence>
<dbReference type="Gene3D" id="3.10.590.10">
    <property type="entry name" value="ph1033 like domains"/>
    <property type="match status" value="1"/>
</dbReference>
<feature type="domain" description="EVE" evidence="4">
    <location>
        <begin position="4"/>
        <end position="176"/>
    </location>
</feature>
<dbReference type="PANTHER" id="PTHR14087:SF7">
    <property type="entry name" value="THYMOCYTE NUCLEAR PROTEIN 1"/>
    <property type="match status" value="1"/>
</dbReference>
<dbReference type="Pfam" id="PF01878">
    <property type="entry name" value="EVE"/>
    <property type="match status" value="1"/>
</dbReference>
<evidence type="ECO:0000313" key="5">
    <source>
        <dbReference type="EMBL" id="WFD47061.1"/>
    </source>
</evidence>
<proteinExistence type="predicted"/>
<dbReference type="CDD" id="cd21133">
    <property type="entry name" value="EVE"/>
    <property type="match status" value="1"/>
</dbReference>
<reference evidence="5 6" key="1">
    <citation type="journal article" date="2020" name="Elife">
        <title>Loss of centromere function drives karyotype evolution in closely related Malassezia species.</title>
        <authorList>
            <person name="Sankaranarayanan S.R."/>
            <person name="Ianiri G."/>
            <person name="Coelho M.A."/>
            <person name="Reza M.H."/>
            <person name="Thimmappa B.C."/>
            <person name="Ganguly P."/>
            <person name="Vadnala R.N."/>
            <person name="Sun S."/>
            <person name="Siddharthan R."/>
            <person name="Tellgren-Roth C."/>
            <person name="Dawson T.L."/>
            <person name="Heitman J."/>
            <person name="Sanyal K."/>
        </authorList>
    </citation>
    <scope>NUCLEOTIDE SEQUENCE [LARGE SCALE GENOMIC DNA]</scope>
    <source>
        <strain evidence="5">CBS14141</strain>
    </source>
</reference>
<protein>
    <recommendedName>
        <fullName evidence="4">EVE domain-containing protein</fullName>
    </recommendedName>
</protein>
<evidence type="ECO:0000256" key="1">
    <source>
        <dbReference type="ARBA" id="ARBA00004123"/>
    </source>
</evidence>
<dbReference type="PANTHER" id="PTHR14087">
    <property type="entry name" value="THYMOCYTE NUCLEAR PROTEIN 1"/>
    <property type="match status" value="1"/>
</dbReference>
<evidence type="ECO:0000313" key="6">
    <source>
        <dbReference type="Proteomes" id="UP000818624"/>
    </source>
</evidence>
<comment type="subcellular location">
    <subcellularLocation>
        <location evidence="1">Nucleus</location>
    </subcellularLocation>
</comment>
<organism evidence="5 6">
    <name type="scientific">Malassezia furfur</name>
    <name type="common">Pityriasis versicolor infection agent</name>
    <name type="synonym">Pityrosporum furfur</name>
    <dbReference type="NCBI Taxonomy" id="55194"/>
    <lineage>
        <taxon>Eukaryota</taxon>
        <taxon>Fungi</taxon>
        <taxon>Dikarya</taxon>
        <taxon>Basidiomycota</taxon>
        <taxon>Ustilaginomycotina</taxon>
        <taxon>Malasseziomycetes</taxon>
        <taxon>Malasseziales</taxon>
        <taxon>Malasseziaceae</taxon>
        <taxon>Malassezia</taxon>
    </lineage>
</organism>
<feature type="compositionally biased region" description="Basic and acidic residues" evidence="3">
    <location>
        <begin position="201"/>
        <end position="211"/>
    </location>
</feature>
<evidence type="ECO:0000259" key="4">
    <source>
        <dbReference type="Pfam" id="PF01878"/>
    </source>
</evidence>
<name>A0ABY8ENK7_MALFU</name>
<evidence type="ECO:0000256" key="2">
    <source>
        <dbReference type="ARBA" id="ARBA00023242"/>
    </source>
</evidence>
<dbReference type="SUPFAM" id="SSF88697">
    <property type="entry name" value="PUA domain-like"/>
    <property type="match status" value="1"/>
</dbReference>
<dbReference type="InterPro" id="IPR052181">
    <property type="entry name" value="5hmC_binding"/>
</dbReference>
<gene>
    <name evidence="5" type="ORF">GLX27_001707</name>
</gene>
<feature type="compositionally biased region" description="Low complexity" evidence="3">
    <location>
        <begin position="214"/>
        <end position="224"/>
    </location>
</feature>
<dbReference type="Proteomes" id="UP000818624">
    <property type="component" value="Chromosome 1"/>
</dbReference>
<dbReference type="InterPro" id="IPR047197">
    <property type="entry name" value="THYN1-like_EVE"/>
</dbReference>
<dbReference type="InterPro" id="IPR015947">
    <property type="entry name" value="PUA-like_sf"/>
</dbReference>
<dbReference type="EMBL" id="CP046234">
    <property type="protein sequence ID" value="WFD47061.1"/>
    <property type="molecule type" value="Genomic_DNA"/>
</dbReference>
<dbReference type="InterPro" id="IPR002740">
    <property type="entry name" value="EVE_domain"/>
</dbReference>